<dbReference type="InterPro" id="IPR013320">
    <property type="entry name" value="ConA-like_dom_sf"/>
</dbReference>
<dbReference type="AlphaFoldDB" id="A0A8C4RNQ8"/>
<dbReference type="SMART" id="SM00192">
    <property type="entry name" value="LDLa"/>
    <property type="match status" value="1"/>
</dbReference>
<dbReference type="SUPFAM" id="SSF49899">
    <property type="entry name" value="Concanavalin A-like lectins/glucanases"/>
    <property type="match status" value="1"/>
</dbReference>
<keyword evidence="2 3" id="KW-1015">Disulfide bond</keyword>
<comment type="caution">
    <text evidence="3">Lacks conserved residue(s) required for the propagation of feature annotation.</text>
</comment>
<dbReference type="InterPro" id="IPR036055">
    <property type="entry name" value="LDL_receptor-like_sf"/>
</dbReference>
<dbReference type="PANTHER" id="PTHR23282">
    <property type="entry name" value="APICAL ENDOSOMAL GLYCOPROTEIN PRECURSOR"/>
    <property type="match status" value="1"/>
</dbReference>
<dbReference type="Pfam" id="PF00629">
    <property type="entry name" value="MAM"/>
    <property type="match status" value="1"/>
</dbReference>
<dbReference type="FunFam" id="2.60.120.200:FF:000182">
    <property type="entry name" value="MAM and LDL-receptor class A domain-containing protein 1"/>
    <property type="match status" value="1"/>
</dbReference>
<dbReference type="InterPro" id="IPR002172">
    <property type="entry name" value="LDrepeatLR_classA_rpt"/>
</dbReference>
<protein>
    <submittedName>
        <fullName evidence="6">MAM and LDL receptor class A domain containing 1</fullName>
    </submittedName>
</protein>
<dbReference type="Pfam" id="PF00057">
    <property type="entry name" value="Ldl_recept_a"/>
    <property type="match status" value="1"/>
</dbReference>
<proteinExistence type="predicted"/>
<name>A0A8C4RNQ8_ERPCA</name>
<evidence type="ECO:0000256" key="4">
    <source>
        <dbReference type="SAM" id="MobiDB-lite"/>
    </source>
</evidence>
<dbReference type="PROSITE" id="PS50060">
    <property type="entry name" value="MAM_2"/>
    <property type="match status" value="1"/>
</dbReference>
<organism evidence="6 7">
    <name type="scientific">Erpetoichthys calabaricus</name>
    <name type="common">Rope fish</name>
    <name type="synonym">Calamoichthys calabaricus</name>
    <dbReference type="NCBI Taxonomy" id="27687"/>
    <lineage>
        <taxon>Eukaryota</taxon>
        <taxon>Metazoa</taxon>
        <taxon>Chordata</taxon>
        <taxon>Craniata</taxon>
        <taxon>Vertebrata</taxon>
        <taxon>Euteleostomi</taxon>
        <taxon>Actinopterygii</taxon>
        <taxon>Polypteriformes</taxon>
        <taxon>Polypteridae</taxon>
        <taxon>Erpetoichthys</taxon>
    </lineage>
</organism>
<dbReference type="InterPro" id="IPR051560">
    <property type="entry name" value="MAM_domain-containing"/>
</dbReference>
<gene>
    <name evidence="6" type="primary">malrd1</name>
</gene>
<dbReference type="Gene3D" id="2.60.120.200">
    <property type="match status" value="1"/>
</dbReference>
<dbReference type="GeneTree" id="ENSGT00940000165597"/>
<evidence type="ECO:0000313" key="6">
    <source>
        <dbReference type="Ensembl" id="ENSECRP00000005320.1"/>
    </source>
</evidence>
<evidence type="ECO:0000256" key="1">
    <source>
        <dbReference type="ARBA" id="ARBA00022737"/>
    </source>
</evidence>
<keyword evidence="7" id="KW-1185">Reference proteome</keyword>
<dbReference type="Proteomes" id="UP000694620">
    <property type="component" value="Chromosome 6"/>
</dbReference>
<dbReference type="CDD" id="cd00112">
    <property type="entry name" value="LDLa"/>
    <property type="match status" value="1"/>
</dbReference>
<feature type="region of interest" description="Disordered" evidence="4">
    <location>
        <begin position="216"/>
        <end position="235"/>
    </location>
</feature>
<reference evidence="6" key="1">
    <citation type="submission" date="2021-06" db="EMBL/GenBank/DDBJ databases">
        <authorList>
            <consortium name="Wellcome Sanger Institute Data Sharing"/>
        </authorList>
    </citation>
    <scope>NUCLEOTIDE SEQUENCE [LARGE SCALE GENOMIC DNA]</scope>
</reference>
<sequence>MLTLARRYIQNGTPSGLFTCATGTCLPASHVCDFTEQCGDGGDEHHCKYGYGTGGRCDFEDGLCNWTQDDVDNFDWTRIQGPTPTAKTGPWKDHSLGTVLGHYLYIETSAPQAFRDTAVLLSPNFGPTAHQACIFRFHYHMFGQHVYKLAVYKRTSRDAQGLLLWAQYGEQGNLWLRETLHIRSSQPFQVRGQVGKGGKGDISLDDITFTGECLPAASASSPAPPTSSPPHGKGAADGANCKHLHFSFLNFGMLECHRAGGDPSWTHSCHGSARLPHKLTCI</sequence>
<feature type="disulfide bond" evidence="3">
    <location>
        <begin position="32"/>
        <end position="47"/>
    </location>
</feature>
<reference evidence="6" key="3">
    <citation type="submission" date="2025-09" db="UniProtKB">
        <authorList>
            <consortium name="Ensembl"/>
        </authorList>
    </citation>
    <scope>IDENTIFICATION</scope>
</reference>
<dbReference type="SMART" id="SM00137">
    <property type="entry name" value="MAM"/>
    <property type="match status" value="1"/>
</dbReference>
<reference evidence="6" key="2">
    <citation type="submission" date="2025-08" db="UniProtKB">
        <authorList>
            <consortium name="Ensembl"/>
        </authorList>
    </citation>
    <scope>IDENTIFICATION</scope>
</reference>
<dbReference type="CDD" id="cd06263">
    <property type="entry name" value="MAM"/>
    <property type="match status" value="1"/>
</dbReference>
<dbReference type="SUPFAM" id="SSF57424">
    <property type="entry name" value="LDL receptor-like module"/>
    <property type="match status" value="1"/>
</dbReference>
<dbReference type="InterPro" id="IPR000998">
    <property type="entry name" value="MAM_dom"/>
</dbReference>
<dbReference type="Gene3D" id="4.10.400.10">
    <property type="entry name" value="Low-density Lipoprotein Receptor"/>
    <property type="match status" value="1"/>
</dbReference>
<dbReference type="PANTHER" id="PTHR23282:SF140">
    <property type="entry name" value="MAM AND LDL-RECEPTOR CLASS A DOMAIN-CONTAINING PROTEIN 1"/>
    <property type="match status" value="1"/>
</dbReference>
<evidence type="ECO:0000259" key="5">
    <source>
        <dbReference type="PROSITE" id="PS50060"/>
    </source>
</evidence>
<feature type="disulfide bond" evidence="3">
    <location>
        <begin position="20"/>
        <end position="38"/>
    </location>
</feature>
<feature type="domain" description="MAM" evidence="5">
    <location>
        <begin position="55"/>
        <end position="215"/>
    </location>
</feature>
<dbReference type="PROSITE" id="PS50068">
    <property type="entry name" value="LDLRA_2"/>
    <property type="match status" value="1"/>
</dbReference>
<evidence type="ECO:0000256" key="3">
    <source>
        <dbReference type="PROSITE-ProRule" id="PRU00124"/>
    </source>
</evidence>
<dbReference type="GO" id="GO:0016020">
    <property type="term" value="C:membrane"/>
    <property type="evidence" value="ECO:0007669"/>
    <property type="project" value="InterPro"/>
</dbReference>
<dbReference type="Ensembl" id="ENSECRT00000005415.1">
    <property type="protein sequence ID" value="ENSECRP00000005320.1"/>
    <property type="gene ID" value="ENSECRG00000003600.1"/>
</dbReference>
<accession>A0A8C4RNQ8</accession>
<keyword evidence="1" id="KW-0677">Repeat</keyword>
<evidence type="ECO:0000313" key="7">
    <source>
        <dbReference type="Proteomes" id="UP000694620"/>
    </source>
</evidence>
<evidence type="ECO:0000256" key="2">
    <source>
        <dbReference type="ARBA" id="ARBA00023157"/>
    </source>
</evidence>